<dbReference type="GO" id="GO:0004601">
    <property type="term" value="F:peroxidase activity"/>
    <property type="evidence" value="ECO:0007669"/>
    <property type="project" value="UniProtKB-KW"/>
</dbReference>
<comment type="caution">
    <text evidence="11">The sequence shown here is derived from an EMBL/GenBank/DDBJ whole genome shotgun (WGS) entry which is preliminary data.</text>
</comment>
<dbReference type="InterPro" id="IPR044831">
    <property type="entry name" value="Ccp1-like"/>
</dbReference>
<sequence length="386" mass="41682">MYNSIIILLLVTFVHSFALPQITKPDDGSEPGVLIGDLVKEITTPTGQTIANILLGTETAQSQDIGKAPSNGGVAGCKKSKDQCCIWYSISADLTNSFKGPSGRCNAIARMAIRLGFHDAGTWSKSLAAAGKDFGGADGSLVLFNEITRQENRGLEVIVGLAKAMFQKYKGSGISMADLIQYAATHAVVTCPLGPRTRIFVGRKDATKAAPDGLLPSVNSDADTLINLFQDKTISPHALTALLGAHSTSQQFFTSPNLAKDFGKPQDTTPGVWDVSFYNETIQPKPAPKTFRFASDSVIAKDPRSSDEWNAFIGDQSHWNSDYAEAYVRVSLLGVNNINNLTECTKTLPKAQPTFKGSTEGFVDQKKLKRRNVERGEPSFSGRTRE</sequence>
<keyword evidence="8" id="KW-0732">Signal</keyword>
<feature type="domain" description="Plant heme peroxidase family profile" evidence="10">
    <location>
        <begin position="108"/>
        <end position="247"/>
    </location>
</feature>
<dbReference type="GO" id="GO:0042744">
    <property type="term" value="P:hydrogen peroxide catabolic process"/>
    <property type="evidence" value="ECO:0007669"/>
    <property type="project" value="TreeGrafter"/>
</dbReference>
<keyword evidence="12" id="KW-1185">Reference proteome</keyword>
<reference evidence="11" key="1">
    <citation type="submission" date="2021-07" db="EMBL/GenBank/DDBJ databases">
        <authorList>
            <person name="Durling M."/>
        </authorList>
    </citation>
    <scope>NUCLEOTIDE SEQUENCE</scope>
</reference>
<feature type="chain" id="PRO_5040541643" description="Peroxidase" evidence="8">
    <location>
        <begin position="17"/>
        <end position="386"/>
    </location>
</feature>
<dbReference type="PROSITE" id="PS50873">
    <property type="entry name" value="PEROXIDASE_4"/>
    <property type="match status" value="1"/>
</dbReference>
<dbReference type="PROSITE" id="PS00436">
    <property type="entry name" value="PEROXIDASE_2"/>
    <property type="match status" value="1"/>
</dbReference>
<dbReference type="FunFam" id="1.10.520.10:FF:000021">
    <property type="entry name" value="Peroxidase"/>
    <property type="match status" value="1"/>
</dbReference>
<name>A0A9N9L4Q7_9HELO</name>
<keyword evidence="6 8" id="KW-0560">Oxidoreductase</keyword>
<feature type="compositionally biased region" description="Basic and acidic residues" evidence="9">
    <location>
        <begin position="363"/>
        <end position="386"/>
    </location>
</feature>
<dbReference type="InterPro" id="IPR002207">
    <property type="entry name" value="Peroxidase_I"/>
</dbReference>
<protein>
    <recommendedName>
        <fullName evidence="8">Peroxidase</fullName>
        <ecNumber evidence="8">1.11.1.-</ecNumber>
    </recommendedName>
</protein>
<keyword evidence="7" id="KW-0408">Iron</keyword>
<dbReference type="GO" id="GO:0000302">
    <property type="term" value="P:response to reactive oxygen species"/>
    <property type="evidence" value="ECO:0007669"/>
    <property type="project" value="TreeGrafter"/>
</dbReference>
<dbReference type="InterPro" id="IPR019794">
    <property type="entry name" value="Peroxidases_AS"/>
</dbReference>
<evidence type="ECO:0000256" key="6">
    <source>
        <dbReference type="ARBA" id="ARBA00023002"/>
    </source>
</evidence>
<evidence type="ECO:0000259" key="10">
    <source>
        <dbReference type="PROSITE" id="PS50873"/>
    </source>
</evidence>
<dbReference type="AlphaFoldDB" id="A0A9N9L4Q7"/>
<dbReference type="GO" id="GO:0034599">
    <property type="term" value="P:cellular response to oxidative stress"/>
    <property type="evidence" value="ECO:0007669"/>
    <property type="project" value="InterPro"/>
</dbReference>
<accession>A0A9N9L4Q7</accession>
<dbReference type="PANTHER" id="PTHR31356">
    <property type="entry name" value="THYLAKOID LUMENAL 29 KDA PROTEIN, CHLOROPLASTIC-RELATED"/>
    <property type="match status" value="1"/>
</dbReference>
<dbReference type="OrthoDB" id="2113341at2759"/>
<comment type="function">
    <text evidence="1">Destroys radicals which are normally produced within the cells and which are toxic to biological systems.</text>
</comment>
<dbReference type="InterPro" id="IPR010255">
    <property type="entry name" value="Haem_peroxidase_sf"/>
</dbReference>
<proteinExistence type="inferred from homology"/>
<dbReference type="SUPFAM" id="SSF48113">
    <property type="entry name" value="Heme-dependent peroxidases"/>
    <property type="match status" value="1"/>
</dbReference>
<keyword evidence="5" id="KW-0479">Metal-binding</keyword>
<dbReference type="Pfam" id="PF00141">
    <property type="entry name" value="peroxidase"/>
    <property type="match status" value="1"/>
</dbReference>
<dbReference type="InterPro" id="IPR002016">
    <property type="entry name" value="Haem_peroxidase"/>
</dbReference>
<dbReference type="PRINTS" id="PR00459">
    <property type="entry name" value="ASPEROXIDASE"/>
</dbReference>
<comment type="similarity">
    <text evidence="2">Belongs to the peroxidase family. Cytochrome c peroxidase subfamily.</text>
</comment>
<feature type="region of interest" description="Disordered" evidence="9">
    <location>
        <begin position="356"/>
        <end position="386"/>
    </location>
</feature>
<dbReference type="Gene3D" id="1.10.420.10">
    <property type="entry name" value="Peroxidase, domain 2"/>
    <property type="match status" value="1"/>
</dbReference>
<feature type="signal peptide" evidence="8">
    <location>
        <begin position="1"/>
        <end position="16"/>
    </location>
</feature>
<dbReference type="PANTHER" id="PTHR31356:SF66">
    <property type="entry name" value="CATALASE-PEROXIDASE"/>
    <property type="match status" value="1"/>
</dbReference>
<evidence type="ECO:0000313" key="11">
    <source>
        <dbReference type="EMBL" id="CAG8957675.1"/>
    </source>
</evidence>
<dbReference type="EC" id="1.11.1.-" evidence="8"/>
<evidence type="ECO:0000256" key="9">
    <source>
        <dbReference type="SAM" id="MobiDB-lite"/>
    </source>
</evidence>
<gene>
    <name evidence="11" type="ORF">HYFRA_00000010</name>
</gene>
<dbReference type="Proteomes" id="UP000696280">
    <property type="component" value="Unassembled WGS sequence"/>
</dbReference>
<dbReference type="Gene3D" id="1.10.520.10">
    <property type="match status" value="1"/>
</dbReference>
<dbReference type="GO" id="GO:0046872">
    <property type="term" value="F:metal ion binding"/>
    <property type="evidence" value="ECO:0007669"/>
    <property type="project" value="UniProtKB-UniRule"/>
</dbReference>
<keyword evidence="3 8" id="KW-0575">Peroxidase</keyword>
<dbReference type="GO" id="GO:0020037">
    <property type="term" value="F:heme binding"/>
    <property type="evidence" value="ECO:0007669"/>
    <property type="project" value="UniProtKB-UniRule"/>
</dbReference>
<evidence type="ECO:0000256" key="5">
    <source>
        <dbReference type="ARBA" id="ARBA00022723"/>
    </source>
</evidence>
<evidence type="ECO:0000256" key="1">
    <source>
        <dbReference type="ARBA" id="ARBA00003917"/>
    </source>
</evidence>
<evidence type="ECO:0000313" key="12">
    <source>
        <dbReference type="Proteomes" id="UP000696280"/>
    </source>
</evidence>
<dbReference type="EMBL" id="CAJVRL010000081">
    <property type="protein sequence ID" value="CAG8957675.1"/>
    <property type="molecule type" value="Genomic_DNA"/>
</dbReference>
<keyword evidence="4" id="KW-0349">Heme</keyword>
<evidence type="ECO:0000256" key="2">
    <source>
        <dbReference type="ARBA" id="ARBA00005997"/>
    </source>
</evidence>
<evidence type="ECO:0000256" key="7">
    <source>
        <dbReference type="ARBA" id="ARBA00023004"/>
    </source>
</evidence>
<evidence type="ECO:0000256" key="8">
    <source>
        <dbReference type="RuleBase" id="RU363051"/>
    </source>
</evidence>
<evidence type="ECO:0000256" key="3">
    <source>
        <dbReference type="ARBA" id="ARBA00022559"/>
    </source>
</evidence>
<organism evidence="11 12">
    <name type="scientific">Hymenoscyphus fraxineus</name>
    <dbReference type="NCBI Taxonomy" id="746836"/>
    <lineage>
        <taxon>Eukaryota</taxon>
        <taxon>Fungi</taxon>
        <taxon>Dikarya</taxon>
        <taxon>Ascomycota</taxon>
        <taxon>Pezizomycotina</taxon>
        <taxon>Leotiomycetes</taxon>
        <taxon>Helotiales</taxon>
        <taxon>Helotiaceae</taxon>
        <taxon>Hymenoscyphus</taxon>
    </lineage>
</organism>
<dbReference type="PRINTS" id="PR00458">
    <property type="entry name" value="PEROXIDASE"/>
</dbReference>
<evidence type="ECO:0000256" key="4">
    <source>
        <dbReference type="ARBA" id="ARBA00022617"/>
    </source>
</evidence>